<dbReference type="InterPro" id="IPR051621">
    <property type="entry name" value="T2SS_protein_J"/>
</dbReference>
<organism evidence="11 12">
    <name type="scientific">Parasphingorhabdus litoris</name>
    <dbReference type="NCBI Taxonomy" id="394733"/>
    <lineage>
        <taxon>Bacteria</taxon>
        <taxon>Pseudomonadati</taxon>
        <taxon>Pseudomonadota</taxon>
        <taxon>Alphaproteobacteria</taxon>
        <taxon>Sphingomonadales</taxon>
        <taxon>Sphingomonadaceae</taxon>
        <taxon>Parasphingorhabdus</taxon>
    </lineage>
</organism>
<evidence type="ECO:0000256" key="7">
    <source>
        <dbReference type="ARBA" id="ARBA00022692"/>
    </source>
</evidence>
<dbReference type="SUPFAM" id="SSF54523">
    <property type="entry name" value="Pili subunits"/>
    <property type="match status" value="1"/>
</dbReference>
<dbReference type="Pfam" id="PF11612">
    <property type="entry name" value="T2SSJ"/>
    <property type="match status" value="1"/>
</dbReference>
<dbReference type="PANTHER" id="PTHR39583">
    <property type="entry name" value="TYPE II SECRETION SYSTEM PROTEIN J-RELATED"/>
    <property type="match status" value="1"/>
</dbReference>
<evidence type="ECO:0000256" key="5">
    <source>
        <dbReference type="ARBA" id="ARBA00022481"/>
    </source>
</evidence>
<dbReference type="PANTHER" id="PTHR39583:SF2">
    <property type="entry name" value="TYPE II SECRETION SYSTEM PROTEIN J"/>
    <property type="match status" value="1"/>
</dbReference>
<evidence type="ECO:0000256" key="3">
    <source>
        <dbReference type="ARBA" id="ARBA00021539"/>
    </source>
</evidence>
<keyword evidence="5" id="KW-0488">Methylation</keyword>
<keyword evidence="9 10" id="KW-0472">Membrane</keyword>
<dbReference type="Proteomes" id="UP001500713">
    <property type="component" value="Unassembled WGS sequence"/>
</dbReference>
<evidence type="ECO:0000256" key="8">
    <source>
        <dbReference type="ARBA" id="ARBA00022989"/>
    </source>
</evidence>
<sequence length="208" mass="23118">MAGEKDNRCDSTTTQGGFTLVEMMVALFIFSLLSVAGVILLRGAVDSNAVTDAKLGDMAEMQRLVSLMEADLSQALPRPHRDEDGDRVAAFISETGTGGRGFLSFSRGGQSNLNNKPRSNIQRVSYQLNDGRLERLQYETTDGGSISEPAGLLNGISELELRFRDKRGRWLNQWQTERLNDLPRAVELQFEQNGRSYRHVFLVGTGYL</sequence>
<keyword evidence="7 10" id="KW-0812">Transmembrane</keyword>
<keyword evidence="4" id="KW-1003">Cell membrane</keyword>
<name>A0ABP3KH30_9SPHN</name>
<gene>
    <name evidence="11" type="primary">gspJ</name>
    <name evidence="11" type="ORF">GCM10009096_22300</name>
</gene>
<evidence type="ECO:0000313" key="11">
    <source>
        <dbReference type="EMBL" id="GAA0479887.1"/>
    </source>
</evidence>
<proteinExistence type="inferred from homology"/>
<dbReference type="Gene3D" id="3.10.610.10">
    <property type="entry name" value="GSPII I/J protein-like"/>
    <property type="match status" value="1"/>
</dbReference>
<dbReference type="EMBL" id="BAAAEM010000003">
    <property type="protein sequence ID" value="GAA0479887.1"/>
    <property type="molecule type" value="Genomic_DNA"/>
</dbReference>
<evidence type="ECO:0000256" key="4">
    <source>
        <dbReference type="ARBA" id="ARBA00022475"/>
    </source>
</evidence>
<evidence type="ECO:0000313" key="12">
    <source>
        <dbReference type="Proteomes" id="UP001500713"/>
    </source>
</evidence>
<evidence type="ECO:0000256" key="2">
    <source>
        <dbReference type="ARBA" id="ARBA00011084"/>
    </source>
</evidence>
<keyword evidence="8 10" id="KW-1133">Transmembrane helix</keyword>
<evidence type="ECO:0000256" key="1">
    <source>
        <dbReference type="ARBA" id="ARBA00004377"/>
    </source>
</evidence>
<dbReference type="NCBIfam" id="TIGR01711">
    <property type="entry name" value="gspJ"/>
    <property type="match status" value="1"/>
</dbReference>
<dbReference type="InterPro" id="IPR010055">
    <property type="entry name" value="T2SS_protein-GspJ"/>
</dbReference>
<dbReference type="NCBIfam" id="TIGR02532">
    <property type="entry name" value="IV_pilin_GFxxxE"/>
    <property type="match status" value="1"/>
</dbReference>
<feature type="transmembrane region" description="Helical" evidence="10">
    <location>
        <begin position="20"/>
        <end position="41"/>
    </location>
</feature>
<keyword evidence="6" id="KW-0997">Cell inner membrane</keyword>
<reference evidence="12" key="1">
    <citation type="journal article" date="2019" name="Int. J. Syst. Evol. Microbiol.">
        <title>The Global Catalogue of Microorganisms (GCM) 10K type strain sequencing project: providing services to taxonomists for standard genome sequencing and annotation.</title>
        <authorList>
            <consortium name="The Broad Institute Genomics Platform"/>
            <consortium name="The Broad Institute Genome Sequencing Center for Infectious Disease"/>
            <person name="Wu L."/>
            <person name="Ma J."/>
        </authorList>
    </citation>
    <scope>NUCLEOTIDE SEQUENCE [LARGE SCALE GENOMIC DNA]</scope>
    <source>
        <strain evidence="12">JCM 14162</strain>
    </source>
</reference>
<dbReference type="InterPro" id="IPR045584">
    <property type="entry name" value="Pilin-like"/>
</dbReference>
<dbReference type="Pfam" id="PF07963">
    <property type="entry name" value="N_methyl"/>
    <property type="match status" value="1"/>
</dbReference>
<dbReference type="PROSITE" id="PS00409">
    <property type="entry name" value="PROKAR_NTER_METHYL"/>
    <property type="match status" value="1"/>
</dbReference>
<evidence type="ECO:0000256" key="10">
    <source>
        <dbReference type="SAM" id="Phobius"/>
    </source>
</evidence>
<comment type="subcellular location">
    <subcellularLocation>
        <location evidence="1">Cell inner membrane</location>
        <topology evidence="1">Single-pass membrane protein</topology>
    </subcellularLocation>
</comment>
<comment type="caution">
    <text evidence="11">The sequence shown here is derived from an EMBL/GenBank/DDBJ whole genome shotgun (WGS) entry which is preliminary data.</text>
</comment>
<evidence type="ECO:0000256" key="9">
    <source>
        <dbReference type="ARBA" id="ARBA00023136"/>
    </source>
</evidence>
<comment type="similarity">
    <text evidence="2">Belongs to the GSP J family.</text>
</comment>
<accession>A0ABP3KH30</accession>
<keyword evidence="12" id="KW-1185">Reference proteome</keyword>
<evidence type="ECO:0000256" key="6">
    <source>
        <dbReference type="ARBA" id="ARBA00022519"/>
    </source>
</evidence>
<dbReference type="InterPro" id="IPR012902">
    <property type="entry name" value="N_methyl_site"/>
</dbReference>
<dbReference type="Gene3D" id="2.10.70.20">
    <property type="entry name" value="gspk-gspi-gspj complex like domains"/>
    <property type="match status" value="1"/>
</dbReference>
<protein>
    <recommendedName>
        <fullName evidence="3">Type II secretion system protein J</fullName>
    </recommendedName>
</protein>